<dbReference type="PANTHER" id="PTHR35526">
    <property type="entry name" value="ANTI-SIGMA-F FACTOR RSBW-RELATED"/>
    <property type="match status" value="1"/>
</dbReference>
<organism evidence="3 4">
    <name type="scientific">Falsihalocynthiibacter arcticus</name>
    <dbReference type="NCBI Taxonomy" id="1579316"/>
    <lineage>
        <taxon>Bacteria</taxon>
        <taxon>Pseudomonadati</taxon>
        <taxon>Pseudomonadota</taxon>
        <taxon>Alphaproteobacteria</taxon>
        <taxon>Rhodobacterales</taxon>
        <taxon>Roseobacteraceae</taxon>
        <taxon>Falsihalocynthiibacter</taxon>
    </lineage>
</organism>
<dbReference type="SUPFAM" id="SSF55874">
    <property type="entry name" value="ATPase domain of HSP90 chaperone/DNA topoisomerase II/histidine kinase"/>
    <property type="match status" value="1"/>
</dbReference>
<evidence type="ECO:0000313" key="3">
    <source>
        <dbReference type="EMBL" id="AML50784.1"/>
    </source>
</evidence>
<keyword evidence="1" id="KW-0723">Serine/threonine-protein kinase</keyword>
<protein>
    <recommendedName>
        <fullName evidence="2">Histidine kinase/HSP90-like ATPase domain-containing protein</fullName>
    </recommendedName>
</protein>
<dbReference type="CDD" id="cd16936">
    <property type="entry name" value="HATPase_RsbW-like"/>
    <property type="match status" value="1"/>
</dbReference>
<proteinExistence type="predicted"/>
<dbReference type="STRING" id="1579316.RC74_05355"/>
<gene>
    <name evidence="3" type="ORF">RC74_05355</name>
</gene>
<reference evidence="3 4" key="1">
    <citation type="submission" date="2016-02" db="EMBL/GenBank/DDBJ databases">
        <title>Complete genome sequence of Halocynthiibacter arcticus PAMC 20958t from arctic marine sediment.</title>
        <authorList>
            <person name="Lee Y.M."/>
            <person name="Baek K."/>
            <person name="Lee H.K."/>
            <person name="Shin S.C."/>
        </authorList>
    </citation>
    <scope>NUCLEOTIDE SEQUENCE [LARGE SCALE GENOMIC DNA]</scope>
    <source>
        <strain evidence="3">PAMC 20958</strain>
    </source>
</reference>
<dbReference type="Pfam" id="PF13581">
    <property type="entry name" value="HATPase_c_2"/>
    <property type="match status" value="1"/>
</dbReference>
<dbReference type="InterPro" id="IPR036890">
    <property type="entry name" value="HATPase_C_sf"/>
</dbReference>
<evidence type="ECO:0000259" key="2">
    <source>
        <dbReference type="Pfam" id="PF13581"/>
    </source>
</evidence>
<dbReference type="Proteomes" id="UP000070371">
    <property type="component" value="Chromosome"/>
</dbReference>
<accession>A0A126UXK5</accession>
<evidence type="ECO:0000313" key="4">
    <source>
        <dbReference type="Proteomes" id="UP000070371"/>
    </source>
</evidence>
<name>A0A126UXK5_9RHOB</name>
<dbReference type="OrthoDB" id="9792240at2"/>
<keyword evidence="4" id="KW-1185">Reference proteome</keyword>
<keyword evidence="1" id="KW-0418">Kinase</keyword>
<dbReference type="GO" id="GO:0004674">
    <property type="term" value="F:protein serine/threonine kinase activity"/>
    <property type="evidence" value="ECO:0007669"/>
    <property type="project" value="UniProtKB-KW"/>
</dbReference>
<feature type="domain" description="Histidine kinase/HSP90-like ATPase" evidence="2">
    <location>
        <begin position="20"/>
        <end position="141"/>
    </location>
</feature>
<evidence type="ECO:0000256" key="1">
    <source>
        <dbReference type="ARBA" id="ARBA00022527"/>
    </source>
</evidence>
<dbReference type="Gene3D" id="3.30.565.10">
    <property type="entry name" value="Histidine kinase-like ATPase, C-terminal domain"/>
    <property type="match status" value="1"/>
</dbReference>
<dbReference type="AlphaFoldDB" id="A0A126UXK5"/>
<keyword evidence="1" id="KW-0808">Transferase</keyword>
<sequence length="152" mass="16468">MPEDLGMQHINLTLPGNALAVRSALETILEQLKAFGFSGENCSVTELVMAEVMNNIVEHAYANGDPGPILISISANGSHLAIEIIDHGDPMPRYSLPQATLTNLDCPLDDLPEGGWGWLIIHEIAEDLVYSRIGAKNHLSFQLSSKRALKAP</sequence>
<dbReference type="EMBL" id="CP014327">
    <property type="protein sequence ID" value="AML50784.1"/>
    <property type="molecule type" value="Genomic_DNA"/>
</dbReference>
<dbReference type="KEGG" id="hat:RC74_05355"/>
<dbReference type="InterPro" id="IPR050267">
    <property type="entry name" value="Anti-sigma-factor_SerPK"/>
</dbReference>
<dbReference type="InterPro" id="IPR003594">
    <property type="entry name" value="HATPase_dom"/>
</dbReference>
<dbReference type="PANTHER" id="PTHR35526:SF3">
    <property type="entry name" value="ANTI-SIGMA-F FACTOR RSBW"/>
    <property type="match status" value="1"/>
</dbReference>